<feature type="transmembrane region" description="Helical" evidence="1">
    <location>
        <begin position="52"/>
        <end position="76"/>
    </location>
</feature>
<evidence type="ECO:0008006" key="4">
    <source>
        <dbReference type="Google" id="ProtNLM"/>
    </source>
</evidence>
<dbReference type="Pfam" id="PF10318">
    <property type="entry name" value="7TM_GPCR_Srh"/>
    <property type="match status" value="1"/>
</dbReference>
<feature type="transmembrane region" description="Helical" evidence="1">
    <location>
        <begin position="199"/>
        <end position="225"/>
    </location>
</feature>
<keyword evidence="1" id="KW-1133">Transmembrane helix</keyword>
<feature type="transmembrane region" description="Helical" evidence="1">
    <location>
        <begin position="142"/>
        <end position="166"/>
    </location>
</feature>
<keyword evidence="1" id="KW-0472">Membrane</keyword>
<name>A0AA39H8I0_9BILA</name>
<feature type="transmembrane region" description="Helical" evidence="1">
    <location>
        <begin position="246"/>
        <end position="270"/>
    </location>
</feature>
<gene>
    <name evidence="2" type="ORF">QR680_015638</name>
</gene>
<reference evidence="2" key="1">
    <citation type="submission" date="2023-06" db="EMBL/GenBank/DDBJ databases">
        <title>Genomic analysis of the entomopathogenic nematode Steinernema hermaphroditum.</title>
        <authorList>
            <person name="Schwarz E.M."/>
            <person name="Heppert J.K."/>
            <person name="Baniya A."/>
            <person name="Schwartz H.T."/>
            <person name="Tan C.-H."/>
            <person name="Antoshechkin I."/>
            <person name="Sternberg P.W."/>
            <person name="Goodrich-Blair H."/>
            <person name="Dillman A.R."/>
        </authorList>
    </citation>
    <scope>NUCLEOTIDE SEQUENCE</scope>
    <source>
        <strain evidence="2">PS9179</strain>
        <tissue evidence="2">Whole animal</tissue>
    </source>
</reference>
<dbReference type="PANTHER" id="PTHR22943:SF248">
    <property type="entry name" value="SEVEN TM RECEPTOR"/>
    <property type="match status" value="1"/>
</dbReference>
<protein>
    <recommendedName>
        <fullName evidence="4">G-protein coupled receptors family 1 profile domain-containing protein</fullName>
    </recommendedName>
</protein>
<comment type="caution">
    <text evidence="2">The sequence shown here is derived from an EMBL/GenBank/DDBJ whole genome shotgun (WGS) entry which is preliminary data.</text>
</comment>
<sequence>MDLGDIVDQYEAKFELYRILIIANVVSSIPINLFTCYLLLWKSPKRLKTYRYVLLNIAIWAFFVDIMEGAVALPMPLLDIFSFYCGGLARSLGPRGGQICICFAIYGAYLYVMSLLIALLYRYHALKGGFTILGYPLTTQQCYFGVVVLMTVPTIFPPAVVAFSFVPADTLKHHILESHPQYVPFFEKTPLFGFDSRLFLIYCGVGLGLMIAWAATALWCCISIAKHLKAHRYVMTDFTYRLHIRLLQALLAQIVVPMALIVIPLSFVFVSTTLHLDMVNDVAAVVEVMFSAHTSLNSFAMIIFIPAYRKAVLALLRKLLPSNGAVATSTSTSQAWMKASTVSHGTTTTSQ</sequence>
<organism evidence="2 3">
    <name type="scientific">Steinernema hermaphroditum</name>
    <dbReference type="NCBI Taxonomy" id="289476"/>
    <lineage>
        <taxon>Eukaryota</taxon>
        <taxon>Metazoa</taxon>
        <taxon>Ecdysozoa</taxon>
        <taxon>Nematoda</taxon>
        <taxon>Chromadorea</taxon>
        <taxon>Rhabditida</taxon>
        <taxon>Tylenchina</taxon>
        <taxon>Panagrolaimomorpha</taxon>
        <taxon>Strongyloidoidea</taxon>
        <taxon>Steinernematidae</taxon>
        <taxon>Steinernema</taxon>
    </lineage>
</organism>
<keyword evidence="1" id="KW-0812">Transmembrane</keyword>
<accession>A0AA39H8I0</accession>
<evidence type="ECO:0000313" key="3">
    <source>
        <dbReference type="Proteomes" id="UP001175271"/>
    </source>
</evidence>
<evidence type="ECO:0000313" key="2">
    <source>
        <dbReference type="EMBL" id="KAK0401196.1"/>
    </source>
</evidence>
<dbReference type="EMBL" id="JAUCMV010000004">
    <property type="protein sequence ID" value="KAK0401196.1"/>
    <property type="molecule type" value="Genomic_DNA"/>
</dbReference>
<feature type="transmembrane region" description="Helical" evidence="1">
    <location>
        <begin position="282"/>
        <end position="308"/>
    </location>
</feature>
<dbReference type="Proteomes" id="UP001175271">
    <property type="component" value="Unassembled WGS sequence"/>
</dbReference>
<feature type="transmembrane region" description="Helical" evidence="1">
    <location>
        <begin position="16"/>
        <end position="40"/>
    </location>
</feature>
<dbReference type="AlphaFoldDB" id="A0AA39H8I0"/>
<dbReference type="SUPFAM" id="SSF81321">
    <property type="entry name" value="Family A G protein-coupled receptor-like"/>
    <property type="match status" value="1"/>
</dbReference>
<keyword evidence="3" id="KW-1185">Reference proteome</keyword>
<dbReference type="PANTHER" id="PTHR22943">
    <property type="entry name" value="7-TRANSMEMBRANE DOMAIN RECEPTOR C.ELEGANS"/>
    <property type="match status" value="1"/>
</dbReference>
<evidence type="ECO:0000256" key="1">
    <source>
        <dbReference type="SAM" id="Phobius"/>
    </source>
</evidence>
<proteinExistence type="predicted"/>
<feature type="transmembrane region" description="Helical" evidence="1">
    <location>
        <begin position="96"/>
        <end position="121"/>
    </location>
</feature>
<dbReference type="InterPro" id="IPR019422">
    <property type="entry name" value="7TM_GPCR_serpentine_rcpt_Srh"/>
</dbReference>